<proteinExistence type="predicted"/>
<evidence type="ECO:0000313" key="2">
    <source>
        <dbReference type="Proteomes" id="UP001062846"/>
    </source>
</evidence>
<gene>
    <name evidence="1" type="ORF">RHMOL_Rhmol07G0274500</name>
</gene>
<comment type="caution">
    <text evidence="1">The sequence shown here is derived from an EMBL/GenBank/DDBJ whole genome shotgun (WGS) entry which is preliminary data.</text>
</comment>
<reference evidence="1" key="1">
    <citation type="submission" date="2022-02" db="EMBL/GenBank/DDBJ databases">
        <title>Plant Genome Project.</title>
        <authorList>
            <person name="Zhang R.-G."/>
        </authorList>
    </citation>
    <scope>NUCLEOTIDE SEQUENCE</scope>
    <source>
        <strain evidence="1">AT1</strain>
    </source>
</reference>
<accession>A0ACC0N5J9</accession>
<protein>
    <submittedName>
        <fullName evidence="1">Uncharacterized protein</fullName>
    </submittedName>
</protein>
<dbReference type="Proteomes" id="UP001062846">
    <property type="component" value="Chromosome 7"/>
</dbReference>
<name>A0ACC0N5J9_RHOML</name>
<organism evidence="1 2">
    <name type="scientific">Rhododendron molle</name>
    <name type="common">Chinese azalea</name>
    <name type="synonym">Azalea mollis</name>
    <dbReference type="NCBI Taxonomy" id="49168"/>
    <lineage>
        <taxon>Eukaryota</taxon>
        <taxon>Viridiplantae</taxon>
        <taxon>Streptophyta</taxon>
        <taxon>Embryophyta</taxon>
        <taxon>Tracheophyta</taxon>
        <taxon>Spermatophyta</taxon>
        <taxon>Magnoliopsida</taxon>
        <taxon>eudicotyledons</taxon>
        <taxon>Gunneridae</taxon>
        <taxon>Pentapetalae</taxon>
        <taxon>asterids</taxon>
        <taxon>Ericales</taxon>
        <taxon>Ericaceae</taxon>
        <taxon>Ericoideae</taxon>
        <taxon>Rhodoreae</taxon>
        <taxon>Rhododendron</taxon>
    </lineage>
</organism>
<sequence length="144" mass="16493">MQIVEIVLRQGLVHPITCVPFLIALETDPQEGNSKLAHHLLMNMNEKYPAFFERRLGDGLQMSLIFIRSMAGSSENLNTRVQLKVPERMKGTFESGSFNYARLGVSRIYKLIRGNCISRNKFMSSVVRKFDTPIWNNSVIPFLM</sequence>
<dbReference type="EMBL" id="CM046394">
    <property type="protein sequence ID" value="KAI8548445.1"/>
    <property type="molecule type" value="Genomic_DNA"/>
</dbReference>
<keyword evidence="2" id="KW-1185">Reference proteome</keyword>
<evidence type="ECO:0000313" key="1">
    <source>
        <dbReference type="EMBL" id="KAI8548445.1"/>
    </source>
</evidence>